<dbReference type="Pfam" id="PF07690">
    <property type="entry name" value="MFS_1"/>
    <property type="match status" value="1"/>
</dbReference>
<keyword evidence="9" id="KW-1185">Reference proteome</keyword>
<evidence type="ECO:0000313" key="8">
    <source>
        <dbReference type="EMBL" id="WOO80735.1"/>
    </source>
</evidence>
<feature type="transmembrane region" description="Helical" evidence="6">
    <location>
        <begin position="125"/>
        <end position="148"/>
    </location>
</feature>
<accession>A0AAF0Y5W4</accession>
<name>A0AAF0Y5W4_9TREE</name>
<dbReference type="RefSeq" id="XP_062626767.1">
    <property type="nucleotide sequence ID" value="XM_062770783.1"/>
</dbReference>
<feature type="transmembrane region" description="Helical" evidence="6">
    <location>
        <begin position="100"/>
        <end position="119"/>
    </location>
</feature>
<feature type="transmembrane region" description="Helical" evidence="6">
    <location>
        <begin position="265"/>
        <end position="285"/>
    </location>
</feature>
<feature type="transmembrane region" description="Helical" evidence="6">
    <location>
        <begin position="359"/>
        <end position="377"/>
    </location>
</feature>
<evidence type="ECO:0000256" key="3">
    <source>
        <dbReference type="ARBA" id="ARBA00022692"/>
    </source>
</evidence>
<dbReference type="AlphaFoldDB" id="A0AAF0Y5W4"/>
<evidence type="ECO:0000256" key="2">
    <source>
        <dbReference type="ARBA" id="ARBA00022448"/>
    </source>
</evidence>
<feature type="transmembrane region" description="Helical" evidence="6">
    <location>
        <begin position="194"/>
        <end position="215"/>
    </location>
</feature>
<dbReference type="Proteomes" id="UP000827549">
    <property type="component" value="Chromosome 3"/>
</dbReference>
<dbReference type="GO" id="GO:0016020">
    <property type="term" value="C:membrane"/>
    <property type="evidence" value="ECO:0007669"/>
    <property type="project" value="UniProtKB-SubCell"/>
</dbReference>
<feature type="transmembrane region" description="Helical" evidence="6">
    <location>
        <begin position="26"/>
        <end position="44"/>
    </location>
</feature>
<feature type="transmembrane region" description="Helical" evidence="6">
    <location>
        <begin position="160"/>
        <end position="182"/>
    </location>
</feature>
<dbReference type="PANTHER" id="PTHR43791">
    <property type="entry name" value="PERMEASE-RELATED"/>
    <property type="match status" value="1"/>
</dbReference>
<keyword evidence="2" id="KW-0813">Transport</keyword>
<dbReference type="InterPro" id="IPR020846">
    <property type="entry name" value="MFS_dom"/>
</dbReference>
<evidence type="ECO:0000256" key="4">
    <source>
        <dbReference type="ARBA" id="ARBA00022989"/>
    </source>
</evidence>
<dbReference type="PROSITE" id="PS50850">
    <property type="entry name" value="MFS"/>
    <property type="match status" value="1"/>
</dbReference>
<evidence type="ECO:0000256" key="1">
    <source>
        <dbReference type="ARBA" id="ARBA00004141"/>
    </source>
</evidence>
<feature type="transmembrane region" description="Helical" evidence="6">
    <location>
        <begin position="305"/>
        <end position="322"/>
    </location>
</feature>
<reference evidence="8" key="1">
    <citation type="submission" date="2023-10" db="EMBL/GenBank/DDBJ databases">
        <authorList>
            <person name="Noh H."/>
        </authorList>
    </citation>
    <scope>NUCLEOTIDE SEQUENCE</scope>
    <source>
        <strain evidence="8">DUCC4014</strain>
    </source>
</reference>
<protein>
    <submittedName>
        <fullName evidence="8">Purtative transporterc</fullName>
    </submittedName>
</protein>
<dbReference type="PANTHER" id="PTHR43791:SF85">
    <property type="entry name" value="TRANSPORTER, PUTATIVE (AFU_ORTHOLOGUE AFUA_6G00710)-RELATED"/>
    <property type="match status" value="1"/>
</dbReference>
<organism evidence="8 9">
    <name type="scientific">Vanrija pseudolonga</name>
    <dbReference type="NCBI Taxonomy" id="143232"/>
    <lineage>
        <taxon>Eukaryota</taxon>
        <taxon>Fungi</taxon>
        <taxon>Dikarya</taxon>
        <taxon>Basidiomycota</taxon>
        <taxon>Agaricomycotina</taxon>
        <taxon>Tremellomycetes</taxon>
        <taxon>Trichosporonales</taxon>
        <taxon>Trichosporonaceae</taxon>
        <taxon>Vanrija</taxon>
    </lineage>
</organism>
<dbReference type="FunFam" id="1.20.1250.20:FF:000013">
    <property type="entry name" value="MFS general substrate transporter"/>
    <property type="match status" value="1"/>
</dbReference>
<evidence type="ECO:0000256" key="6">
    <source>
        <dbReference type="SAM" id="Phobius"/>
    </source>
</evidence>
<feature type="domain" description="Major facilitator superfamily (MFS) profile" evidence="7">
    <location>
        <begin position="34"/>
        <end position="452"/>
    </location>
</feature>
<feature type="transmembrane region" description="Helical" evidence="6">
    <location>
        <begin position="426"/>
        <end position="448"/>
    </location>
</feature>
<dbReference type="SUPFAM" id="SSF103473">
    <property type="entry name" value="MFS general substrate transporter"/>
    <property type="match status" value="1"/>
</dbReference>
<dbReference type="EMBL" id="CP086716">
    <property type="protein sequence ID" value="WOO80735.1"/>
    <property type="molecule type" value="Genomic_DNA"/>
</dbReference>
<dbReference type="InterPro" id="IPR036259">
    <property type="entry name" value="MFS_trans_sf"/>
</dbReference>
<dbReference type="InterPro" id="IPR011701">
    <property type="entry name" value="MFS"/>
</dbReference>
<keyword evidence="3 6" id="KW-0812">Transmembrane</keyword>
<dbReference type="GO" id="GO:0022857">
    <property type="term" value="F:transmembrane transporter activity"/>
    <property type="evidence" value="ECO:0007669"/>
    <property type="project" value="InterPro"/>
</dbReference>
<proteinExistence type="predicted"/>
<comment type="subcellular location">
    <subcellularLocation>
        <location evidence="1">Membrane</location>
        <topology evidence="1">Multi-pass membrane protein</topology>
    </subcellularLocation>
</comment>
<gene>
    <name evidence="8" type="primary">SPAC1002.16c_1</name>
    <name evidence="8" type="ORF">LOC62_03G004256</name>
</gene>
<dbReference type="FunFam" id="1.20.1250.20:FF:000034">
    <property type="entry name" value="MFS general substrate transporter"/>
    <property type="match status" value="1"/>
</dbReference>
<keyword evidence="4 6" id="KW-1133">Transmembrane helix</keyword>
<evidence type="ECO:0000259" key="7">
    <source>
        <dbReference type="PROSITE" id="PS50850"/>
    </source>
</evidence>
<sequence>MSDHDEKPQAAVMAPGEPDPRHLRRALLKLDCIFLPAITIVYFLNFLDRSNIGNANAAGLSRDLGLTDKQYSLALTTTYIPYIVAELPLTLAIKKIGPHILIPTLVILWGLVTTFQGFIHNYPGLLAARFFLGATEGAILPSSMTYLSSFYRRRDLAKRVAFFFSATSLAGAFSGLLAAAIINMHGLGGKKGWQWIFIIEGIVTVVYGAAAFGLLTRSPGTTWYLSPEERAAVTAALDRDRPAQGEEQKLSVSAVLSALKAPQMWFMFAQFFASGVLLYSMAFFTPTIVGTSLGYKGTKVQLYSVPPYVCSAAFALLSCFLSDRFSMRGPFVILASLVSVIGYAIFISHDPKNPKHQHALYAALFLQVMGAYTVAPLQSTWMPNNLAPFYRRVTGITMGFISTNSGGILSTWLFPKREAPHYHRGTSVSLGMAVSMIFWSILNMLYLANENRKRAKLAESETEGFTEEDGALGDKSVKFRYIL</sequence>
<dbReference type="GeneID" id="87807494"/>
<feature type="transmembrane region" description="Helical" evidence="6">
    <location>
        <begin position="329"/>
        <end position="347"/>
    </location>
</feature>
<feature type="transmembrane region" description="Helical" evidence="6">
    <location>
        <begin position="71"/>
        <end position="93"/>
    </location>
</feature>
<feature type="transmembrane region" description="Helical" evidence="6">
    <location>
        <begin position="389"/>
        <end position="414"/>
    </location>
</feature>
<keyword evidence="5 6" id="KW-0472">Membrane</keyword>
<evidence type="ECO:0000256" key="5">
    <source>
        <dbReference type="ARBA" id="ARBA00023136"/>
    </source>
</evidence>
<evidence type="ECO:0000313" key="9">
    <source>
        <dbReference type="Proteomes" id="UP000827549"/>
    </source>
</evidence>
<dbReference type="Gene3D" id="1.20.1250.20">
    <property type="entry name" value="MFS general substrate transporter like domains"/>
    <property type="match status" value="2"/>
</dbReference>